<protein>
    <recommendedName>
        <fullName evidence="10">Damage-specific DNA-binding protein 2</fullName>
    </recommendedName>
</protein>
<evidence type="ECO:0000256" key="5">
    <source>
        <dbReference type="ARBA" id="ARBA00022763"/>
    </source>
</evidence>
<dbReference type="InterPro" id="IPR001680">
    <property type="entry name" value="WD40_rpt"/>
</dbReference>
<feature type="region of interest" description="Disordered" evidence="11">
    <location>
        <begin position="223"/>
        <end position="263"/>
    </location>
</feature>
<dbReference type="GO" id="GO:0006281">
    <property type="term" value="P:DNA repair"/>
    <property type="evidence" value="ECO:0007669"/>
    <property type="project" value="UniProtKB-KW"/>
</dbReference>
<dbReference type="GO" id="GO:0005634">
    <property type="term" value="C:nucleus"/>
    <property type="evidence" value="ECO:0007669"/>
    <property type="project" value="UniProtKB-SubCell"/>
</dbReference>
<reference evidence="13 14" key="2">
    <citation type="journal article" date="2021" name="J. Hered.">
        <title>Feather Gene Expression Elucidates the Developmental Basis of Plumage Iridescence in African Starlings.</title>
        <authorList>
            <person name="Rubenstein D.R."/>
            <person name="Corvelo A."/>
            <person name="MacManes M.D."/>
            <person name="Maia R."/>
            <person name="Narzisi G."/>
            <person name="Rousaki A."/>
            <person name="Vandenabeele P."/>
            <person name="Shawkey M.D."/>
            <person name="Solomon J."/>
        </authorList>
    </citation>
    <scope>NUCLEOTIDE SEQUENCE [LARGE SCALE GENOMIC DNA]</scope>
    <source>
        <strain evidence="13">SS15</strain>
    </source>
</reference>
<feature type="non-terminal residue" evidence="12">
    <location>
        <position position="1"/>
    </location>
</feature>
<keyword evidence="3" id="KW-0853">WD repeat</keyword>
<evidence type="ECO:0000256" key="6">
    <source>
        <dbReference type="ARBA" id="ARBA00022786"/>
    </source>
</evidence>
<comment type="caution">
    <text evidence="12">The sequence shown here is derived from an EMBL/GenBank/DDBJ whole genome shotgun (WGS) entry which is preliminary data.</text>
</comment>
<evidence type="ECO:0000256" key="1">
    <source>
        <dbReference type="ARBA" id="ARBA00004123"/>
    </source>
</evidence>
<dbReference type="InterPro" id="IPR033312">
    <property type="entry name" value="DDB2"/>
</dbReference>
<dbReference type="GO" id="GO:0003684">
    <property type="term" value="F:damaged DNA binding"/>
    <property type="evidence" value="ECO:0007669"/>
    <property type="project" value="InterPro"/>
</dbReference>
<proteinExistence type="inferred from homology"/>
<evidence type="ECO:0000256" key="11">
    <source>
        <dbReference type="SAM" id="MobiDB-lite"/>
    </source>
</evidence>
<evidence type="ECO:0000313" key="14">
    <source>
        <dbReference type="Proteomes" id="UP000618051"/>
    </source>
</evidence>
<reference evidence="13" key="3">
    <citation type="submission" date="2022-01" db="EMBL/GenBank/DDBJ databases">
        <authorList>
            <person name="Rubenstein D.R."/>
        </authorList>
    </citation>
    <scope>NUCLEOTIDE SEQUENCE</scope>
    <source>
        <strain evidence="13">SS15</strain>
        <tissue evidence="13">Liver</tissue>
    </source>
</reference>
<accession>A0A835NZP4</accession>
<dbReference type="InterPro" id="IPR015943">
    <property type="entry name" value="WD40/YVTN_repeat-like_dom_sf"/>
</dbReference>
<dbReference type="GO" id="GO:0080008">
    <property type="term" value="C:Cul4-RING E3 ubiquitin ligase complex"/>
    <property type="evidence" value="ECO:0007669"/>
    <property type="project" value="InterPro"/>
</dbReference>
<evidence type="ECO:0000256" key="3">
    <source>
        <dbReference type="ARBA" id="ARBA00022574"/>
    </source>
</evidence>
<evidence type="ECO:0000256" key="8">
    <source>
        <dbReference type="ARBA" id="ARBA00023204"/>
    </source>
</evidence>
<name>A0A835NZP4_9PASS</name>
<dbReference type="GO" id="GO:0009411">
    <property type="term" value="P:response to UV"/>
    <property type="evidence" value="ECO:0007669"/>
    <property type="project" value="TreeGrafter"/>
</dbReference>
<gene>
    <name evidence="13" type="ORF">IHE44_0014024</name>
    <name evidence="12" type="ORF">IHE44_014671</name>
</gene>
<dbReference type="SUPFAM" id="SSF50978">
    <property type="entry name" value="WD40 repeat-like"/>
    <property type="match status" value="1"/>
</dbReference>
<evidence type="ECO:0000313" key="13">
    <source>
        <dbReference type="EMBL" id="KAI1237930.1"/>
    </source>
</evidence>
<evidence type="ECO:0000256" key="4">
    <source>
        <dbReference type="ARBA" id="ARBA00022737"/>
    </source>
</evidence>
<dbReference type="PANTHER" id="PTHR15169">
    <property type="entry name" value="DAMAGE-SPECIFIC DNA BINDING PROTEIN 2"/>
    <property type="match status" value="1"/>
</dbReference>
<keyword evidence="6" id="KW-0833">Ubl conjugation pathway</keyword>
<dbReference type="Gene3D" id="2.130.10.10">
    <property type="entry name" value="YVTN repeat-like/Quinoprotein amine dehydrogenase"/>
    <property type="match status" value="3"/>
</dbReference>
<evidence type="ECO:0000256" key="7">
    <source>
        <dbReference type="ARBA" id="ARBA00023125"/>
    </source>
</evidence>
<feature type="compositionally biased region" description="Basic and acidic residues" evidence="11">
    <location>
        <begin position="254"/>
        <end position="263"/>
    </location>
</feature>
<keyword evidence="14" id="KW-1185">Reference proteome</keyword>
<feature type="compositionally biased region" description="Basic and acidic residues" evidence="11">
    <location>
        <begin position="229"/>
        <end position="247"/>
    </location>
</feature>
<dbReference type="Proteomes" id="UP000618051">
    <property type="component" value="Unassembled WGS sequence"/>
</dbReference>
<dbReference type="Pfam" id="PF00400">
    <property type="entry name" value="WD40"/>
    <property type="match status" value="1"/>
</dbReference>
<organism evidence="12">
    <name type="scientific">Lamprotornis superbus</name>
    <dbReference type="NCBI Taxonomy" id="245042"/>
    <lineage>
        <taxon>Eukaryota</taxon>
        <taxon>Metazoa</taxon>
        <taxon>Chordata</taxon>
        <taxon>Craniata</taxon>
        <taxon>Vertebrata</taxon>
        <taxon>Euteleostomi</taxon>
        <taxon>Archelosauria</taxon>
        <taxon>Archosauria</taxon>
        <taxon>Dinosauria</taxon>
        <taxon>Saurischia</taxon>
        <taxon>Theropoda</taxon>
        <taxon>Coelurosauria</taxon>
        <taxon>Aves</taxon>
        <taxon>Neognathae</taxon>
        <taxon>Neoaves</taxon>
        <taxon>Telluraves</taxon>
        <taxon>Australaves</taxon>
        <taxon>Passeriformes</taxon>
        <taxon>Sturnidae</taxon>
        <taxon>Lamprotornis</taxon>
    </lineage>
</organism>
<keyword evidence="9" id="KW-0539">Nucleus</keyword>
<evidence type="ECO:0000256" key="10">
    <source>
        <dbReference type="ARBA" id="ARBA00031670"/>
    </source>
</evidence>
<sequence>LLGALISPYAGIGRALGSGCQVFPAASQAFKGRRTAGWLEYSMAAYMCPFGQQTACNTTISEEPNISSLLSKDMVFPTQDYHDDLVEIPIQRMKATTRTDRTTSNQIPQQFPKSQGFWAFRNPSSASFVSLKPPIICLCQVVPDSQLRCQLNEELSFHSTDRSVTTPYSNTQHGTEPSHSSSLPLLKDMSPTDLELNPLIPSVGGTARIQAEQNVLDSSNYRMAPVNQPKDKKRERACQQWPEEAKAAGKRKRDYGERGNEKQEKKLFVRKTSKPSGKIGCSGGGFVMRNKRVLSSQLEQRCSIVHYVYQKMLGGSIQAQLRQRLELAFLHSLSSYCLFRRASPFDRRVTCLEWHPTHPSTLAVGSKGGDIILWDCEVLAKTCFIRGMGAGGAITAMKFNPFNPSQLYTASVAGTTTLQDFNGHTVRVFTSTEDWESTTESKRNRERYKGPGDFLGDIKFSPFEAEKLYVTSGDGTLSLQDLEGRAVQVISRALDCGHEHHNVCCWYCSVDVSASCRVVVTGDNVGNVVLLSTSASVDQTVKIWDLRNIKNKTNFLHLLPHEKPVNAAYFSPTHGAKLLSTDQHNEIRVYSSSDWTKPQHLIPHPHRQFQHLTPIKATWHPRYDLIVVGRYPDPKFPGYTLNELRTVDVFDGNTGEMVCQLYDPNASGIISLNKFNPMGDTLASGMGFNILIWNQEEMAAKKHEHLLKAMTDREMEP</sequence>
<dbReference type="InterPro" id="IPR036322">
    <property type="entry name" value="WD40_repeat_dom_sf"/>
</dbReference>
<reference evidence="12" key="1">
    <citation type="submission" date="2020-10" db="EMBL/GenBank/DDBJ databases">
        <title>Feather gene expression reveals the developmental basis of iridescence in African starlings.</title>
        <authorList>
            <person name="Rubenstein D.R."/>
        </authorList>
    </citation>
    <scope>NUCLEOTIDE SEQUENCE</scope>
    <source>
        <strain evidence="12">SS15</strain>
        <tissue evidence="12">Liver</tissue>
    </source>
</reference>
<dbReference type="SMART" id="SM00320">
    <property type="entry name" value="WD40"/>
    <property type="match status" value="6"/>
</dbReference>
<dbReference type="PANTHER" id="PTHR15169:SF0">
    <property type="entry name" value="DNA DAMAGE-BINDING PROTEIN 2"/>
    <property type="match status" value="1"/>
</dbReference>
<dbReference type="EMBL" id="JADDUC020000007">
    <property type="protein sequence ID" value="KAI1237930.1"/>
    <property type="molecule type" value="Genomic_DNA"/>
</dbReference>
<evidence type="ECO:0000256" key="2">
    <source>
        <dbReference type="ARBA" id="ARBA00005434"/>
    </source>
</evidence>
<comment type="subcellular location">
    <subcellularLocation>
        <location evidence="1">Nucleus</location>
    </subcellularLocation>
</comment>
<dbReference type="Gene3D" id="1.10.287.3280">
    <property type="match status" value="1"/>
</dbReference>
<keyword evidence="7" id="KW-0238">DNA-binding</keyword>
<dbReference type="OrthoDB" id="9890280at2759"/>
<keyword evidence="5" id="KW-0227">DNA damage</keyword>
<evidence type="ECO:0000256" key="9">
    <source>
        <dbReference type="ARBA" id="ARBA00023242"/>
    </source>
</evidence>
<evidence type="ECO:0000313" key="12">
    <source>
        <dbReference type="EMBL" id="KAG0130607.1"/>
    </source>
</evidence>
<comment type="similarity">
    <text evidence="2">Belongs to the WD repeat DDB2/WDR76 family.</text>
</comment>
<feature type="compositionally biased region" description="Polar residues" evidence="11">
    <location>
        <begin position="162"/>
        <end position="183"/>
    </location>
</feature>
<feature type="region of interest" description="Disordered" evidence="11">
    <location>
        <begin position="160"/>
        <end position="185"/>
    </location>
</feature>
<keyword evidence="8" id="KW-0234">DNA repair</keyword>
<dbReference type="EMBL" id="JADDUC010000010">
    <property type="protein sequence ID" value="KAG0130607.1"/>
    <property type="molecule type" value="Genomic_DNA"/>
</dbReference>
<keyword evidence="4" id="KW-0677">Repeat</keyword>
<dbReference type="AlphaFoldDB" id="A0A835NZP4"/>